<dbReference type="InterPro" id="IPR007627">
    <property type="entry name" value="RNA_pol_sigma70_r2"/>
</dbReference>
<keyword evidence="3" id="KW-0731">Sigma factor</keyword>
<gene>
    <name evidence="8" type="ORF">EFL26_03375</name>
</gene>
<dbReference type="InterPro" id="IPR014325">
    <property type="entry name" value="RNA_pol_sigma-E_actinobac"/>
</dbReference>
<dbReference type="Gene3D" id="1.10.10.10">
    <property type="entry name" value="Winged helix-like DNA-binding domain superfamily/Winged helix DNA-binding domain"/>
    <property type="match status" value="1"/>
</dbReference>
<dbReference type="CDD" id="cd06171">
    <property type="entry name" value="Sigma70_r4"/>
    <property type="match status" value="1"/>
</dbReference>
<dbReference type="InterPro" id="IPR036388">
    <property type="entry name" value="WH-like_DNA-bd_sf"/>
</dbReference>
<dbReference type="PANTHER" id="PTHR43133:SF50">
    <property type="entry name" value="ECF RNA POLYMERASE SIGMA FACTOR SIGM"/>
    <property type="match status" value="1"/>
</dbReference>
<sequence length="176" mass="19764">MPVRHQSDVSAFSEFVAARSASLFRTAYLVIGDHQLAQDLLQDSLVRTYVAWPRLRDPANAEAYTRRTIVRTAVSWRRRRSFHELAAAELPEGRAPDETTRVGARDELWSALRLLPPRQRATVVLRFCEDLSEAQTATLMDCSVGSVKKQTFLALGKLRDHLGADFVPPDQTTVTS</sequence>
<evidence type="ECO:0000256" key="4">
    <source>
        <dbReference type="ARBA" id="ARBA00023125"/>
    </source>
</evidence>
<evidence type="ECO:0000256" key="5">
    <source>
        <dbReference type="ARBA" id="ARBA00023163"/>
    </source>
</evidence>
<evidence type="ECO:0000259" key="6">
    <source>
        <dbReference type="Pfam" id="PF04542"/>
    </source>
</evidence>
<dbReference type="OrthoDB" id="3688906at2"/>
<organism evidence="8 9">
    <name type="scientific">Nocardioides pocheonensis</name>
    <dbReference type="NCBI Taxonomy" id="661485"/>
    <lineage>
        <taxon>Bacteria</taxon>
        <taxon>Bacillati</taxon>
        <taxon>Actinomycetota</taxon>
        <taxon>Actinomycetes</taxon>
        <taxon>Propionibacteriales</taxon>
        <taxon>Nocardioidaceae</taxon>
        <taxon>Nocardioides</taxon>
    </lineage>
</organism>
<evidence type="ECO:0000259" key="7">
    <source>
        <dbReference type="Pfam" id="PF08281"/>
    </source>
</evidence>
<dbReference type="Gene3D" id="1.10.1740.10">
    <property type="match status" value="1"/>
</dbReference>
<feature type="domain" description="RNA polymerase sigma factor 70 region 4 type 2" evidence="7">
    <location>
        <begin position="106"/>
        <end position="158"/>
    </location>
</feature>
<name>A0A3N0GVX8_9ACTN</name>
<dbReference type="RefSeq" id="WP_123221484.1">
    <property type="nucleotide sequence ID" value="NZ_RJSF01000007.1"/>
</dbReference>
<dbReference type="EMBL" id="RJSF01000007">
    <property type="protein sequence ID" value="RNM16591.1"/>
    <property type="molecule type" value="Genomic_DNA"/>
</dbReference>
<dbReference type="GO" id="GO:0016987">
    <property type="term" value="F:sigma factor activity"/>
    <property type="evidence" value="ECO:0007669"/>
    <property type="project" value="UniProtKB-KW"/>
</dbReference>
<dbReference type="InterPro" id="IPR013324">
    <property type="entry name" value="RNA_pol_sigma_r3/r4-like"/>
</dbReference>
<keyword evidence="9" id="KW-1185">Reference proteome</keyword>
<keyword evidence="2" id="KW-0805">Transcription regulation</keyword>
<dbReference type="SUPFAM" id="SSF88946">
    <property type="entry name" value="Sigma2 domain of RNA polymerase sigma factors"/>
    <property type="match status" value="1"/>
</dbReference>
<accession>A0A3N0GVX8</accession>
<dbReference type="NCBIfam" id="TIGR02937">
    <property type="entry name" value="sigma70-ECF"/>
    <property type="match status" value="1"/>
</dbReference>
<evidence type="ECO:0000256" key="3">
    <source>
        <dbReference type="ARBA" id="ARBA00023082"/>
    </source>
</evidence>
<evidence type="ECO:0000313" key="8">
    <source>
        <dbReference type="EMBL" id="RNM16591.1"/>
    </source>
</evidence>
<dbReference type="Pfam" id="PF08281">
    <property type="entry name" value="Sigma70_r4_2"/>
    <property type="match status" value="1"/>
</dbReference>
<proteinExistence type="inferred from homology"/>
<dbReference type="GO" id="GO:0006352">
    <property type="term" value="P:DNA-templated transcription initiation"/>
    <property type="evidence" value="ECO:0007669"/>
    <property type="project" value="InterPro"/>
</dbReference>
<feature type="domain" description="RNA polymerase sigma-70 region 2" evidence="6">
    <location>
        <begin position="22"/>
        <end position="81"/>
    </location>
</feature>
<dbReference type="InterPro" id="IPR014284">
    <property type="entry name" value="RNA_pol_sigma-70_dom"/>
</dbReference>
<dbReference type="InterPro" id="IPR039425">
    <property type="entry name" value="RNA_pol_sigma-70-like"/>
</dbReference>
<dbReference type="SUPFAM" id="SSF88659">
    <property type="entry name" value="Sigma3 and sigma4 domains of RNA polymerase sigma factors"/>
    <property type="match status" value="1"/>
</dbReference>
<dbReference type="AlphaFoldDB" id="A0A3N0GVX8"/>
<keyword evidence="5" id="KW-0804">Transcription</keyword>
<dbReference type="InterPro" id="IPR013249">
    <property type="entry name" value="RNA_pol_sigma70_r4_t2"/>
</dbReference>
<dbReference type="NCBIfam" id="TIGR02983">
    <property type="entry name" value="SigE-fam_strep"/>
    <property type="match status" value="1"/>
</dbReference>
<evidence type="ECO:0000256" key="1">
    <source>
        <dbReference type="ARBA" id="ARBA00010641"/>
    </source>
</evidence>
<comment type="similarity">
    <text evidence="1">Belongs to the sigma-70 factor family. ECF subfamily.</text>
</comment>
<evidence type="ECO:0000256" key="2">
    <source>
        <dbReference type="ARBA" id="ARBA00023015"/>
    </source>
</evidence>
<dbReference type="Pfam" id="PF04542">
    <property type="entry name" value="Sigma70_r2"/>
    <property type="match status" value="1"/>
</dbReference>
<keyword evidence="4" id="KW-0238">DNA-binding</keyword>
<comment type="caution">
    <text evidence="8">The sequence shown here is derived from an EMBL/GenBank/DDBJ whole genome shotgun (WGS) entry which is preliminary data.</text>
</comment>
<dbReference type="GO" id="GO:0003677">
    <property type="term" value="F:DNA binding"/>
    <property type="evidence" value="ECO:0007669"/>
    <property type="project" value="UniProtKB-KW"/>
</dbReference>
<reference evidence="8 9" key="1">
    <citation type="submission" date="2018-11" db="EMBL/GenBank/DDBJ databases">
        <authorList>
            <person name="Li F."/>
        </authorList>
    </citation>
    <scope>NUCLEOTIDE SEQUENCE [LARGE SCALE GENOMIC DNA]</scope>
    <source>
        <strain evidence="8 9">Gsoil 818</strain>
    </source>
</reference>
<dbReference type="InterPro" id="IPR013325">
    <property type="entry name" value="RNA_pol_sigma_r2"/>
</dbReference>
<protein>
    <submittedName>
        <fullName evidence="8">SigE family RNA polymerase sigma factor</fullName>
    </submittedName>
</protein>
<dbReference type="PANTHER" id="PTHR43133">
    <property type="entry name" value="RNA POLYMERASE ECF-TYPE SIGMA FACTO"/>
    <property type="match status" value="1"/>
</dbReference>
<evidence type="ECO:0000313" key="9">
    <source>
        <dbReference type="Proteomes" id="UP000279994"/>
    </source>
</evidence>
<dbReference type="Proteomes" id="UP000279994">
    <property type="component" value="Unassembled WGS sequence"/>
</dbReference>